<evidence type="ECO:0000256" key="2">
    <source>
        <dbReference type="ARBA" id="ARBA00022618"/>
    </source>
</evidence>
<dbReference type="InterPro" id="IPR005234">
    <property type="entry name" value="ScpB_csome_segregation"/>
</dbReference>
<dbReference type="NCBIfam" id="TIGR00281">
    <property type="entry name" value="SMC-Scp complex subunit ScpB"/>
    <property type="match status" value="1"/>
</dbReference>
<dbReference type="GO" id="GO:0006260">
    <property type="term" value="P:DNA replication"/>
    <property type="evidence" value="ECO:0007669"/>
    <property type="project" value="UniProtKB-UniRule"/>
</dbReference>
<reference evidence="7 8" key="1">
    <citation type="submission" date="2020-03" db="EMBL/GenBank/DDBJ databases">
        <title>Assessment of the enzymatic potential of alkaline-tolerant lipase obtained from Bacillus luteus H11 (technogenic soil) for the bioremediation of saline soils contaminated with petroleum substances.</title>
        <authorList>
            <person name="Kalwasinska A."/>
        </authorList>
    </citation>
    <scope>NUCLEOTIDE SEQUENCE [LARGE SCALE GENOMIC DNA]</scope>
    <source>
        <strain evidence="7 8">H11</strain>
    </source>
</reference>
<keyword evidence="8" id="KW-1185">Reference proteome</keyword>
<dbReference type="AlphaFoldDB" id="A0A969PPS2"/>
<keyword evidence="4 5" id="KW-0131">Cell cycle</keyword>
<dbReference type="GO" id="GO:0051304">
    <property type="term" value="P:chromosome separation"/>
    <property type="evidence" value="ECO:0007669"/>
    <property type="project" value="InterPro"/>
</dbReference>
<dbReference type="Pfam" id="PF04079">
    <property type="entry name" value="SMC_ScpB"/>
    <property type="match status" value="1"/>
</dbReference>
<name>A0A969PPS2_9BACI</name>
<dbReference type="GO" id="GO:0051301">
    <property type="term" value="P:cell division"/>
    <property type="evidence" value="ECO:0007669"/>
    <property type="project" value="UniProtKB-KW"/>
</dbReference>
<dbReference type="SUPFAM" id="SSF46785">
    <property type="entry name" value="Winged helix' DNA-binding domain"/>
    <property type="match status" value="2"/>
</dbReference>
<feature type="coiled-coil region" evidence="6">
    <location>
        <begin position="24"/>
        <end position="51"/>
    </location>
</feature>
<dbReference type="PANTHER" id="PTHR34298:SF2">
    <property type="entry name" value="SEGREGATION AND CONDENSATION PROTEIN B"/>
    <property type="match status" value="1"/>
</dbReference>
<dbReference type="InterPro" id="IPR036388">
    <property type="entry name" value="WH-like_DNA-bd_sf"/>
</dbReference>
<evidence type="ECO:0000256" key="3">
    <source>
        <dbReference type="ARBA" id="ARBA00022829"/>
    </source>
</evidence>
<comment type="subcellular location">
    <subcellularLocation>
        <location evidence="5">Cytoplasm</location>
    </subcellularLocation>
    <text evidence="5">Associated with two foci at the outer edges of the nucleoid region in young cells, and at four foci within both cell halves in older cells.</text>
</comment>
<evidence type="ECO:0000256" key="1">
    <source>
        <dbReference type="ARBA" id="ARBA00022490"/>
    </source>
</evidence>
<keyword evidence="2 5" id="KW-0132">Cell division</keyword>
<keyword evidence="1 5" id="KW-0963">Cytoplasm</keyword>
<comment type="caution">
    <text evidence="7">The sequence shown here is derived from an EMBL/GenBank/DDBJ whole genome shotgun (WGS) entry which is preliminary data.</text>
</comment>
<dbReference type="PANTHER" id="PTHR34298">
    <property type="entry name" value="SEGREGATION AND CONDENSATION PROTEIN B"/>
    <property type="match status" value="1"/>
</dbReference>
<gene>
    <name evidence="5 7" type="primary">scpB</name>
    <name evidence="7" type="ORF">HCN83_11160</name>
</gene>
<dbReference type="RefSeq" id="WP_168007345.1">
    <property type="nucleotide sequence ID" value="NZ_JAATHJ010000017.1"/>
</dbReference>
<keyword evidence="3 5" id="KW-0159">Chromosome partition</keyword>
<dbReference type="Gene3D" id="1.10.10.10">
    <property type="entry name" value="Winged helix-like DNA-binding domain superfamily/Winged helix DNA-binding domain"/>
    <property type="match status" value="2"/>
</dbReference>
<protein>
    <recommendedName>
        <fullName evidence="5">Segregation and condensation protein B</fullName>
    </recommendedName>
</protein>
<accession>A0A969PPS2</accession>
<evidence type="ECO:0000256" key="4">
    <source>
        <dbReference type="ARBA" id="ARBA00023306"/>
    </source>
</evidence>
<dbReference type="Proteomes" id="UP000752012">
    <property type="component" value="Unassembled WGS sequence"/>
</dbReference>
<proteinExistence type="inferred from homology"/>
<comment type="subunit">
    <text evidence="5">Homodimer. Homodimerization may be required to stabilize the binding of ScpA to the Smc head domains. Component of a cohesin-like complex composed of ScpA, ScpB and the Smc homodimer, in which ScpA and ScpB bind to the head domain of Smc. The presence of the three proteins is required for the association of the complex with DNA.</text>
</comment>
<comment type="function">
    <text evidence="5">Participates in chromosomal partition during cell division. May act via the formation of a condensin-like complex containing Smc and ScpA that pull DNA away from mid-cell into both cell halves.</text>
</comment>
<sequence length="193" mass="21691">MTEKDITGRLEGLLFVAGDEGMEKAHLLNALQLSEEELEQHADKLNQQYESGGRGIALQEVAGGYQLTTRPEHADMYKKLVSSPVNTTLSQAALECLAVIAYRQPVARMEIEDIRGVKTDRPLRTLQNRGLIQETGRKEGAGRAILYGTTRYFLEQFGLQTLNDLPPLEKEEEGSEDFDLFFDRFQQAVEEEG</sequence>
<evidence type="ECO:0000256" key="5">
    <source>
        <dbReference type="HAMAP-Rule" id="MF_01804"/>
    </source>
</evidence>
<comment type="similarity">
    <text evidence="5">Belongs to the ScpB family.</text>
</comment>
<dbReference type="EMBL" id="JAATHJ010000017">
    <property type="protein sequence ID" value="NJP38141.1"/>
    <property type="molecule type" value="Genomic_DNA"/>
</dbReference>
<evidence type="ECO:0000256" key="6">
    <source>
        <dbReference type="SAM" id="Coils"/>
    </source>
</evidence>
<dbReference type="PIRSF" id="PIRSF019345">
    <property type="entry name" value="ScpB"/>
    <property type="match status" value="1"/>
</dbReference>
<dbReference type="InterPro" id="IPR036390">
    <property type="entry name" value="WH_DNA-bd_sf"/>
</dbReference>
<dbReference type="HAMAP" id="MF_01804">
    <property type="entry name" value="ScpB"/>
    <property type="match status" value="1"/>
</dbReference>
<keyword evidence="6" id="KW-0175">Coiled coil</keyword>
<dbReference type="GO" id="GO:0005737">
    <property type="term" value="C:cytoplasm"/>
    <property type="evidence" value="ECO:0007669"/>
    <property type="project" value="UniProtKB-SubCell"/>
</dbReference>
<organism evidence="7 8">
    <name type="scientific">Alkalicoccus luteus</name>
    <dbReference type="NCBI Taxonomy" id="1237094"/>
    <lineage>
        <taxon>Bacteria</taxon>
        <taxon>Bacillati</taxon>
        <taxon>Bacillota</taxon>
        <taxon>Bacilli</taxon>
        <taxon>Bacillales</taxon>
        <taxon>Bacillaceae</taxon>
        <taxon>Alkalicoccus</taxon>
    </lineage>
</organism>
<evidence type="ECO:0000313" key="7">
    <source>
        <dbReference type="EMBL" id="NJP38141.1"/>
    </source>
</evidence>
<evidence type="ECO:0000313" key="8">
    <source>
        <dbReference type="Proteomes" id="UP000752012"/>
    </source>
</evidence>